<dbReference type="PROSITE" id="PS00018">
    <property type="entry name" value="EF_HAND_1"/>
    <property type="match status" value="1"/>
</dbReference>
<keyword evidence="2" id="KW-0547">Nucleotide-binding</keyword>
<dbReference type="SUPFAM" id="SSF52540">
    <property type="entry name" value="P-loop containing nucleoside triphosphate hydrolases"/>
    <property type="match status" value="1"/>
</dbReference>
<dbReference type="Gene3D" id="1.10.238.10">
    <property type="entry name" value="EF-hand"/>
    <property type="match status" value="1"/>
</dbReference>
<dbReference type="NCBIfam" id="NF040713">
    <property type="entry name" value="ZapE"/>
    <property type="match status" value="1"/>
</dbReference>
<dbReference type="InterPro" id="IPR002048">
    <property type="entry name" value="EF_hand_dom"/>
</dbReference>
<evidence type="ECO:0000256" key="3">
    <source>
        <dbReference type="ARBA" id="ARBA00022837"/>
    </source>
</evidence>
<dbReference type="GO" id="GO:0005524">
    <property type="term" value="F:ATP binding"/>
    <property type="evidence" value="ECO:0007669"/>
    <property type="project" value="UniProtKB-KW"/>
</dbReference>
<dbReference type="GO" id="GO:0005739">
    <property type="term" value="C:mitochondrion"/>
    <property type="evidence" value="ECO:0007669"/>
    <property type="project" value="TreeGrafter"/>
</dbReference>
<dbReference type="InterPro" id="IPR027417">
    <property type="entry name" value="P-loop_NTPase"/>
</dbReference>
<keyword evidence="3" id="KW-0106">Calcium</keyword>
<dbReference type="Pfam" id="PF03969">
    <property type="entry name" value="AFG1_ATPase"/>
    <property type="match status" value="1"/>
</dbReference>
<dbReference type="SUPFAM" id="SSF47473">
    <property type="entry name" value="EF-hand"/>
    <property type="match status" value="1"/>
</dbReference>
<evidence type="ECO:0000313" key="7">
    <source>
        <dbReference type="EMBL" id="CAD8974102.1"/>
    </source>
</evidence>
<feature type="non-terminal residue" evidence="7">
    <location>
        <position position="1"/>
    </location>
</feature>
<dbReference type="PROSITE" id="PS50222">
    <property type="entry name" value="EF_HAND_2"/>
    <property type="match status" value="1"/>
</dbReference>
<dbReference type="InterPro" id="IPR018247">
    <property type="entry name" value="EF_Hand_1_Ca_BS"/>
</dbReference>
<organism evidence="7">
    <name type="scientific">Hemiselmis andersenii</name>
    <name type="common">Cryptophyte alga</name>
    <dbReference type="NCBI Taxonomy" id="464988"/>
    <lineage>
        <taxon>Eukaryota</taxon>
        <taxon>Cryptophyceae</taxon>
        <taxon>Cryptomonadales</taxon>
        <taxon>Hemiselmidaceae</taxon>
        <taxon>Hemiselmis</taxon>
    </lineage>
</organism>
<gene>
    <name evidence="7" type="ORF">HAND00432_LOCUS25104</name>
</gene>
<dbReference type="GO" id="GO:0016887">
    <property type="term" value="F:ATP hydrolysis activity"/>
    <property type="evidence" value="ECO:0007669"/>
    <property type="project" value="InterPro"/>
</dbReference>
<dbReference type="PANTHER" id="PTHR12169:SF6">
    <property type="entry name" value="AFG1-LIKE ATPASE"/>
    <property type="match status" value="1"/>
</dbReference>
<feature type="domain" description="EF-hand" evidence="6">
    <location>
        <begin position="378"/>
        <end position="413"/>
    </location>
</feature>
<reference evidence="7" key="1">
    <citation type="submission" date="2021-01" db="EMBL/GenBank/DDBJ databases">
        <authorList>
            <person name="Corre E."/>
            <person name="Pelletier E."/>
            <person name="Niang G."/>
            <person name="Scheremetjew M."/>
            <person name="Finn R."/>
            <person name="Kale V."/>
            <person name="Holt S."/>
            <person name="Cochrane G."/>
            <person name="Meng A."/>
            <person name="Brown T."/>
            <person name="Cohen L."/>
        </authorList>
    </citation>
    <scope>NUCLEOTIDE SEQUENCE</scope>
    <source>
        <strain evidence="7">CCMP644</strain>
    </source>
</reference>
<sequence>VGCGKTFIMDLFYQCAPVKAKRRAHFHKFMLEVHERLHAIRRSGKGRADVSTVADQMIESGGLLLCFDEFNVTDVGDAVILRTLFDRMWEKGAIVVATSNRHPTELYKNGIQRDLFVPCINAIQERCLVHDMDSQVDFRLLTTGTSDMYIVTGGSEEGLKAARRRLDGLFEMLIKSHWERKMTLITQGRKIKVRRTAAGVASFDFEELCTAATGAADFLAVARSFHTVVLHDIPFLSMERLPEVRRLITLVDVLYDHKVKLLCSAAAEPFLLFTADKGAAQDEAFAFDRTASRLKDMMSDEYKFKPHSPPMASLDPEEGGDAGREAPCAELKPTALSDSDVDAIWKRYDTGEPGGMTRKELWLLLEDVSMLKQGHRNVPPEAVDDALATMDEDGDGRVTKVEFKHFIERGESIWYY</sequence>
<dbReference type="PANTHER" id="PTHR12169">
    <property type="entry name" value="ATPASE N2B"/>
    <property type="match status" value="1"/>
</dbReference>
<evidence type="ECO:0000256" key="4">
    <source>
        <dbReference type="ARBA" id="ARBA00022840"/>
    </source>
</evidence>
<dbReference type="InterPro" id="IPR011992">
    <property type="entry name" value="EF-hand-dom_pair"/>
</dbReference>
<name>A0A7S1EFU7_HEMAN</name>
<comment type="similarity">
    <text evidence="1">Belongs to the AFG1 ATPase family.</text>
</comment>
<evidence type="ECO:0000256" key="2">
    <source>
        <dbReference type="ARBA" id="ARBA00022741"/>
    </source>
</evidence>
<dbReference type="EMBL" id="HBFX01041720">
    <property type="protein sequence ID" value="CAD8974102.1"/>
    <property type="molecule type" value="Transcribed_RNA"/>
</dbReference>
<evidence type="ECO:0000259" key="6">
    <source>
        <dbReference type="PROSITE" id="PS50222"/>
    </source>
</evidence>
<dbReference type="GO" id="GO:0005509">
    <property type="term" value="F:calcium ion binding"/>
    <property type="evidence" value="ECO:0007669"/>
    <property type="project" value="InterPro"/>
</dbReference>
<dbReference type="Gene3D" id="3.40.50.300">
    <property type="entry name" value="P-loop containing nucleotide triphosphate hydrolases"/>
    <property type="match status" value="1"/>
</dbReference>
<protein>
    <recommendedName>
        <fullName evidence="6">EF-hand domain-containing protein</fullName>
    </recommendedName>
</protein>
<evidence type="ECO:0000256" key="5">
    <source>
        <dbReference type="SAM" id="MobiDB-lite"/>
    </source>
</evidence>
<accession>A0A7S1EFU7</accession>
<feature type="region of interest" description="Disordered" evidence="5">
    <location>
        <begin position="305"/>
        <end position="326"/>
    </location>
</feature>
<proteinExistence type="inferred from homology"/>
<dbReference type="AlphaFoldDB" id="A0A7S1EFU7"/>
<keyword evidence="4" id="KW-0067">ATP-binding</keyword>
<dbReference type="InterPro" id="IPR005654">
    <property type="entry name" value="ATPase_AFG1-like"/>
</dbReference>
<evidence type="ECO:0000256" key="1">
    <source>
        <dbReference type="ARBA" id="ARBA00010322"/>
    </source>
</evidence>